<dbReference type="EMBL" id="BSXN01000502">
    <property type="protein sequence ID" value="GME68829.1"/>
    <property type="molecule type" value="Genomic_DNA"/>
</dbReference>
<dbReference type="GO" id="GO:0005743">
    <property type="term" value="C:mitochondrial inner membrane"/>
    <property type="evidence" value="ECO:0007669"/>
    <property type="project" value="UniProtKB-SubCell"/>
</dbReference>
<evidence type="ECO:0000256" key="1">
    <source>
        <dbReference type="ARBA" id="ARBA00004448"/>
    </source>
</evidence>
<feature type="repeat" description="Solcar" evidence="10">
    <location>
        <begin position="184"/>
        <end position="323"/>
    </location>
</feature>
<feature type="region of interest" description="Disordered" evidence="12">
    <location>
        <begin position="27"/>
        <end position="54"/>
    </location>
</feature>
<keyword evidence="4 10" id="KW-0812">Transmembrane</keyword>
<evidence type="ECO:0000256" key="4">
    <source>
        <dbReference type="ARBA" id="ARBA00022692"/>
    </source>
</evidence>
<evidence type="ECO:0000256" key="8">
    <source>
        <dbReference type="ARBA" id="ARBA00023128"/>
    </source>
</evidence>
<evidence type="ECO:0000256" key="6">
    <source>
        <dbReference type="ARBA" id="ARBA00022792"/>
    </source>
</evidence>
<dbReference type="GO" id="GO:0048250">
    <property type="term" value="P:iron import into the mitochondrion"/>
    <property type="evidence" value="ECO:0007669"/>
    <property type="project" value="TreeGrafter"/>
</dbReference>
<dbReference type="PRINTS" id="PR00926">
    <property type="entry name" value="MITOCARRIER"/>
</dbReference>
<evidence type="ECO:0000256" key="3">
    <source>
        <dbReference type="ARBA" id="ARBA00022448"/>
    </source>
</evidence>
<dbReference type="PANTHER" id="PTHR45758:SF4">
    <property type="entry name" value="MITOFERRIN-1"/>
    <property type="match status" value="1"/>
</dbReference>
<keyword evidence="5" id="KW-0677">Repeat</keyword>
<sequence length="441" mass="46803">MSNTVSSHFQNSPSEFTANLSNKDTIMTSTSNSSIPSSSSQQQQKHSTTSHSIKVGHDSIEIDYESLPENSPIVAQLFAGAFAGIMEHTVMYPIDAIKTRMQASSSSSNQFGKNKLPTGIIASVSRITSLEGTMALWRGVSSVITGAGPAHAVYYMVFESTKTTLCNNLISNRKTNNNLVTDEKHPLIASISGIAATITSDALMTPFDVIKQRMQLNEELRNSSKTKAASSAATSASVAATSATTTTAASNASLASTSTTSSNTKALKSINNSSSKNTLLRTAFQIYKNEGMSTFFISYPTTLILSIPFAAINFGVYEYCSNILNPNQAYNPLLHCVAGGVSGAAAAAVTTPFDCIKTALQTKAISTEPLIKNANGFTDAARALYRIGGYSAFLKGLRPRVVFNVPSTAISWTAYEMAKAYLLTNEFSSSSSPPSKSSPPL</sequence>
<protein>
    <submittedName>
        <fullName evidence="13">Unnamed protein product</fullName>
    </submittedName>
</protein>
<feature type="compositionally biased region" description="Low complexity" evidence="12">
    <location>
        <begin position="28"/>
        <end position="52"/>
    </location>
</feature>
<name>A0A9W6WF26_CANBO</name>
<dbReference type="Pfam" id="PF00153">
    <property type="entry name" value="Mito_carr"/>
    <property type="match status" value="4"/>
</dbReference>
<evidence type="ECO:0000256" key="10">
    <source>
        <dbReference type="PROSITE-ProRule" id="PRU00282"/>
    </source>
</evidence>
<feature type="repeat" description="Solcar" evidence="10">
    <location>
        <begin position="330"/>
        <end position="421"/>
    </location>
</feature>
<accession>A0A9W6WF26</accession>
<dbReference type="InterPro" id="IPR018108">
    <property type="entry name" value="MCP_transmembrane"/>
</dbReference>
<keyword evidence="9 10" id="KW-0472">Membrane</keyword>
<dbReference type="GO" id="GO:0015093">
    <property type="term" value="F:ferrous iron transmembrane transporter activity"/>
    <property type="evidence" value="ECO:0007669"/>
    <property type="project" value="TreeGrafter"/>
</dbReference>
<evidence type="ECO:0000256" key="11">
    <source>
        <dbReference type="RuleBase" id="RU000488"/>
    </source>
</evidence>
<evidence type="ECO:0000256" key="9">
    <source>
        <dbReference type="ARBA" id="ARBA00023136"/>
    </source>
</evidence>
<keyword evidence="7" id="KW-1133">Transmembrane helix</keyword>
<evidence type="ECO:0000313" key="13">
    <source>
        <dbReference type="EMBL" id="GME68829.1"/>
    </source>
</evidence>
<evidence type="ECO:0000256" key="12">
    <source>
        <dbReference type="SAM" id="MobiDB-lite"/>
    </source>
</evidence>
<dbReference type="Gene3D" id="1.50.40.10">
    <property type="entry name" value="Mitochondrial carrier domain"/>
    <property type="match status" value="2"/>
</dbReference>
<dbReference type="Proteomes" id="UP001165120">
    <property type="component" value="Unassembled WGS sequence"/>
</dbReference>
<evidence type="ECO:0000313" key="14">
    <source>
        <dbReference type="Proteomes" id="UP001165120"/>
    </source>
</evidence>
<reference evidence="13" key="1">
    <citation type="submission" date="2023-04" db="EMBL/GenBank/DDBJ databases">
        <title>Candida boidinii NBRC 10035.</title>
        <authorList>
            <person name="Ichikawa N."/>
            <person name="Sato H."/>
            <person name="Tonouchi N."/>
        </authorList>
    </citation>
    <scope>NUCLEOTIDE SEQUENCE</scope>
    <source>
        <strain evidence="13">NBRC 10035</strain>
    </source>
</reference>
<dbReference type="InterPro" id="IPR023395">
    <property type="entry name" value="MCP_dom_sf"/>
</dbReference>
<keyword evidence="8" id="KW-0496">Mitochondrion</keyword>
<evidence type="ECO:0000256" key="5">
    <source>
        <dbReference type="ARBA" id="ARBA00022737"/>
    </source>
</evidence>
<gene>
    <name evidence="13" type="ORF">Cboi02_000188800</name>
</gene>
<dbReference type="InterPro" id="IPR002067">
    <property type="entry name" value="MCP"/>
</dbReference>
<evidence type="ECO:0000256" key="7">
    <source>
        <dbReference type="ARBA" id="ARBA00022989"/>
    </source>
</evidence>
<proteinExistence type="inferred from homology"/>
<keyword evidence="6" id="KW-0999">Mitochondrion inner membrane</keyword>
<comment type="subcellular location">
    <subcellularLocation>
        <location evidence="1">Mitochondrion inner membrane</location>
        <topology evidence="1">Multi-pass membrane protein</topology>
    </subcellularLocation>
</comment>
<feature type="repeat" description="Solcar" evidence="10">
    <location>
        <begin position="71"/>
        <end position="164"/>
    </location>
</feature>
<dbReference type="SUPFAM" id="SSF103506">
    <property type="entry name" value="Mitochondrial carrier"/>
    <property type="match status" value="1"/>
</dbReference>
<comment type="similarity">
    <text evidence="2 11">Belongs to the mitochondrial carrier (TC 2.A.29) family.</text>
</comment>
<evidence type="ECO:0000256" key="2">
    <source>
        <dbReference type="ARBA" id="ARBA00006375"/>
    </source>
</evidence>
<dbReference type="PROSITE" id="PS50920">
    <property type="entry name" value="SOLCAR"/>
    <property type="match status" value="3"/>
</dbReference>
<keyword evidence="14" id="KW-1185">Reference proteome</keyword>
<dbReference type="AlphaFoldDB" id="A0A9W6WF26"/>
<dbReference type="PANTHER" id="PTHR45758">
    <property type="entry name" value="MITOFERRIN-1-RELATED"/>
    <property type="match status" value="1"/>
</dbReference>
<organism evidence="13 14">
    <name type="scientific">Candida boidinii</name>
    <name type="common">Yeast</name>
    <dbReference type="NCBI Taxonomy" id="5477"/>
    <lineage>
        <taxon>Eukaryota</taxon>
        <taxon>Fungi</taxon>
        <taxon>Dikarya</taxon>
        <taxon>Ascomycota</taxon>
        <taxon>Saccharomycotina</taxon>
        <taxon>Pichiomycetes</taxon>
        <taxon>Pichiales</taxon>
        <taxon>Pichiaceae</taxon>
        <taxon>Ogataea</taxon>
        <taxon>Ogataea/Candida clade</taxon>
    </lineage>
</organism>
<keyword evidence="3 11" id="KW-0813">Transport</keyword>
<comment type="caution">
    <text evidence="13">The sequence shown here is derived from an EMBL/GenBank/DDBJ whole genome shotgun (WGS) entry which is preliminary data.</text>
</comment>